<dbReference type="SUPFAM" id="SSF55729">
    <property type="entry name" value="Acyl-CoA N-acyltransferases (Nat)"/>
    <property type="match status" value="1"/>
</dbReference>
<accession>A0A2S9TPX6</accession>
<sequence>MKIIFKKFTLLSLEENQNLLEIRNSDYVRFHMENSDKIEYKDHLQFIEKLKKSSSIYFSVILDSQIIGAVYVNQINGNNYLGLYFKEEINPLISSISTFLFLDYIFLNIHQSLQSFVKKENLNAFNFNKNFGFELYKENEEYFYLELEKQKWENRKNSKLLKPIKNYLDKIDYEFK</sequence>
<organism evidence="1 2">
    <name type="scientific">Aliarcobacter cryaerophilus</name>
    <dbReference type="NCBI Taxonomy" id="28198"/>
    <lineage>
        <taxon>Bacteria</taxon>
        <taxon>Pseudomonadati</taxon>
        <taxon>Campylobacterota</taxon>
        <taxon>Epsilonproteobacteria</taxon>
        <taxon>Campylobacterales</taxon>
        <taxon>Arcobacteraceae</taxon>
        <taxon>Aliarcobacter</taxon>
    </lineage>
</organism>
<comment type="caution">
    <text evidence="1">The sequence shown here is derived from an EMBL/GenBank/DDBJ whole genome shotgun (WGS) entry which is preliminary data.</text>
</comment>
<dbReference type="Proteomes" id="UP000238811">
    <property type="component" value="Unassembled WGS sequence"/>
</dbReference>
<evidence type="ECO:0000313" key="2">
    <source>
        <dbReference type="Proteomes" id="UP000238811"/>
    </source>
</evidence>
<dbReference type="AlphaFoldDB" id="A0A2S9TPX6"/>
<proteinExistence type="predicted"/>
<gene>
    <name evidence="1" type="ORF">CJ668_04665</name>
</gene>
<reference evidence="1 2" key="1">
    <citation type="submission" date="2017-09" db="EMBL/GenBank/DDBJ databases">
        <title>Reassesment of A. cryaerophilus.</title>
        <authorList>
            <person name="Perez-Cataluna A."/>
            <person name="Collado L."/>
            <person name="Salgado O."/>
            <person name="Lefinanco V."/>
            <person name="Figueras M.J."/>
        </authorList>
    </citation>
    <scope>NUCLEOTIDE SEQUENCE [LARGE SCALE GENOMIC DNA]</scope>
    <source>
        <strain evidence="1 2">LMG 10229</strain>
    </source>
</reference>
<dbReference type="EMBL" id="NXGD01000004">
    <property type="protein sequence ID" value="PRN00892.1"/>
    <property type="molecule type" value="Genomic_DNA"/>
</dbReference>
<name>A0A2S9TPX6_9BACT</name>
<dbReference type="Gene3D" id="3.40.630.30">
    <property type="match status" value="1"/>
</dbReference>
<protein>
    <recommendedName>
        <fullName evidence="3">UDP-4-amino-4, 6-dideoxy-N-acetyl-beta-L-altrosamine N-acetyltransferase</fullName>
    </recommendedName>
</protein>
<evidence type="ECO:0000313" key="1">
    <source>
        <dbReference type="EMBL" id="PRN00892.1"/>
    </source>
</evidence>
<dbReference type="InterPro" id="IPR016181">
    <property type="entry name" value="Acyl_CoA_acyltransferase"/>
</dbReference>
<evidence type="ECO:0008006" key="3">
    <source>
        <dbReference type="Google" id="ProtNLM"/>
    </source>
</evidence>